<evidence type="ECO:0000256" key="5">
    <source>
        <dbReference type="ARBA" id="ARBA00023136"/>
    </source>
</evidence>
<feature type="transmembrane region" description="Helical" evidence="6">
    <location>
        <begin position="358"/>
        <end position="380"/>
    </location>
</feature>
<evidence type="ECO:0000256" key="1">
    <source>
        <dbReference type="ARBA" id="ARBA00004141"/>
    </source>
</evidence>
<evidence type="ECO:0000256" key="3">
    <source>
        <dbReference type="ARBA" id="ARBA00022692"/>
    </source>
</evidence>
<feature type="transmembrane region" description="Helical" evidence="6">
    <location>
        <begin position="134"/>
        <end position="155"/>
    </location>
</feature>
<dbReference type="InterPro" id="IPR036259">
    <property type="entry name" value="MFS_trans_sf"/>
</dbReference>
<feature type="domain" description="Major facilitator superfamily (MFS) profile" evidence="7">
    <location>
        <begin position="12"/>
        <end position="414"/>
    </location>
</feature>
<dbReference type="SUPFAM" id="SSF103473">
    <property type="entry name" value="MFS general substrate transporter"/>
    <property type="match status" value="1"/>
</dbReference>
<dbReference type="GO" id="GO:0015385">
    <property type="term" value="F:sodium:proton antiporter activity"/>
    <property type="evidence" value="ECO:0007669"/>
    <property type="project" value="TreeGrafter"/>
</dbReference>
<dbReference type="GO" id="GO:0005886">
    <property type="term" value="C:plasma membrane"/>
    <property type="evidence" value="ECO:0007669"/>
    <property type="project" value="TreeGrafter"/>
</dbReference>
<dbReference type="InterPro" id="IPR005829">
    <property type="entry name" value="Sugar_transporter_CS"/>
</dbReference>
<accession>A0A4P2VMS6</accession>
<sequence length="421" mass="46749">MYLERFKIEKYFIVFLVLFEFTVYLSNDMIMPGMLQVTQEFNEISANIPLALTAFLLGGASIQLILGPLSDSFGRRKLMVFGAGFFLFSSICLYFSSSFSEFIFFRFLQGMGTCFIGVLGYVTVQELFSEKEAVVTISLMANVALIAPLLGPLLGGAYLEFFAWRGIFLITSVLSFISFIGLYFFMPETAHFQYIENKKFTKKADLSMLPNLNILNIFKTMQNILKNKAFLSGCCLAGLNGVPILSWIALSPNILMEKLGLSSALYGFCQVPVFGGIILGTLCVSKLLNRFSLPEMVQKGSIFIIISILIMGISSIIFKENLFILILPMSLYGIGLGAYNSSLYRLILYSTNQAKGTVASLFSIITALFFAAGTKLVSLIDTSHQIVGFALFCSVCTLLALPFLFLFLKKSEKKDYETVSK</sequence>
<keyword evidence="9" id="KW-1185">Reference proteome</keyword>
<dbReference type="GO" id="GO:1990961">
    <property type="term" value="P:xenobiotic detoxification by transmembrane export across the plasma membrane"/>
    <property type="evidence" value="ECO:0007669"/>
    <property type="project" value="TreeGrafter"/>
</dbReference>
<dbReference type="InterPro" id="IPR020846">
    <property type="entry name" value="MFS_dom"/>
</dbReference>
<evidence type="ECO:0000313" key="8">
    <source>
        <dbReference type="EMBL" id="BBH52799.1"/>
    </source>
</evidence>
<feature type="transmembrane region" description="Helical" evidence="6">
    <location>
        <begin position="46"/>
        <end position="66"/>
    </location>
</feature>
<dbReference type="KEGG" id="sbf:JCM31447_12420"/>
<feature type="transmembrane region" description="Helical" evidence="6">
    <location>
        <begin position="12"/>
        <end position="34"/>
    </location>
</feature>
<feature type="transmembrane region" description="Helical" evidence="6">
    <location>
        <begin position="300"/>
        <end position="318"/>
    </location>
</feature>
<protein>
    <submittedName>
        <fullName evidence="8">Multidrug transporter MdfA</fullName>
    </submittedName>
</protein>
<feature type="transmembrane region" description="Helical" evidence="6">
    <location>
        <begin position="229"/>
        <end position="250"/>
    </location>
</feature>
<feature type="transmembrane region" description="Helical" evidence="6">
    <location>
        <begin position="103"/>
        <end position="122"/>
    </location>
</feature>
<evidence type="ECO:0000313" key="9">
    <source>
        <dbReference type="Proteomes" id="UP000291236"/>
    </source>
</evidence>
<dbReference type="RefSeq" id="WP_130607583.1">
    <property type="nucleotide sequence ID" value="NZ_AP019368.1"/>
</dbReference>
<keyword evidence="4 6" id="KW-1133">Transmembrane helix</keyword>
<reference evidence="8 9" key="1">
    <citation type="submission" date="2018-12" db="EMBL/GenBank/DDBJ databases">
        <title>Rubrispira sanarue gen. nov., sp., nov., a member of the order Silvanigrellales, isolated from a brackish lake in Hamamatsu Japan.</title>
        <authorList>
            <person name="Maejima Y."/>
            <person name="Iino T."/>
            <person name="Muraguchi Y."/>
            <person name="Fukuda K."/>
            <person name="Nojiri H."/>
            <person name="Ohkuma M."/>
            <person name="Moriuchi R."/>
            <person name="Dohra H."/>
            <person name="Kimbara K."/>
            <person name="Shintani M."/>
        </authorList>
    </citation>
    <scope>NUCLEOTIDE SEQUENCE [LARGE SCALE GENOMIC DNA]</scope>
    <source>
        <strain evidence="8 9">RF1110005</strain>
    </source>
</reference>
<dbReference type="EMBL" id="AP019368">
    <property type="protein sequence ID" value="BBH52799.1"/>
    <property type="molecule type" value="Genomic_DNA"/>
</dbReference>
<name>A0A4P2VMS6_FLUSA</name>
<proteinExistence type="predicted"/>
<evidence type="ECO:0000256" key="4">
    <source>
        <dbReference type="ARBA" id="ARBA00022989"/>
    </source>
</evidence>
<dbReference type="OrthoDB" id="9814303at2"/>
<dbReference type="Proteomes" id="UP000291236">
    <property type="component" value="Chromosome"/>
</dbReference>
<dbReference type="AlphaFoldDB" id="A0A4P2VMS6"/>
<gene>
    <name evidence="8" type="ORF">JCM31447_12420</name>
</gene>
<feature type="transmembrane region" description="Helical" evidence="6">
    <location>
        <begin position="78"/>
        <end position="97"/>
    </location>
</feature>
<feature type="transmembrane region" description="Helical" evidence="6">
    <location>
        <begin position="265"/>
        <end position="288"/>
    </location>
</feature>
<feature type="transmembrane region" description="Helical" evidence="6">
    <location>
        <begin position="161"/>
        <end position="185"/>
    </location>
</feature>
<evidence type="ECO:0000256" key="2">
    <source>
        <dbReference type="ARBA" id="ARBA00022448"/>
    </source>
</evidence>
<dbReference type="PANTHER" id="PTHR23502:SF132">
    <property type="entry name" value="POLYAMINE TRANSPORTER 2-RELATED"/>
    <property type="match status" value="1"/>
</dbReference>
<evidence type="ECO:0000256" key="6">
    <source>
        <dbReference type="SAM" id="Phobius"/>
    </source>
</evidence>
<dbReference type="PROSITE" id="PS50850">
    <property type="entry name" value="MFS"/>
    <property type="match status" value="1"/>
</dbReference>
<dbReference type="InterPro" id="IPR011701">
    <property type="entry name" value="MFS"/>
</dbReference>
<dbReference type="PROSITE" id="PS00216">
    <property type="entry name" value="SUGAR_TRANSPORT_1"/>
    <property type="match status" value="1"/>
</dbReference>
<keyword evidence="3 6" id="KW-0812">Transmembrane</keyword>
<dbReference type="PANTHER" id="PTHR23502">
    <property type="entry name" value="MAJOR FACILITATOR SUPERFAMILY"/>
    <property type="match status" value="1"/>
</dbReference>
<dbReference type="Gene3D" id="1.20.1720.10">
    <property type="entry name" value="Multidrug resistance protein D"/>
    <property type="match status" value="1"/>
</dbReference>
<keyword evidence="2" id="KW-0813">Transport</keyword>
<keyword evidence="5 6" id="KW-0472">Membrane</keyword>
<evidence type="ECO:0000259" key="7">
    <source>
        <dbReference type="PROSITE" id="PS50850"/>
    </source>
</evidence>
<comment type="subcellular location">
    <subcellularLocation>
        <location evidence="1">Membrane</location>
        <topology evidence="1">Multi-pass membrane protein</topology>
    </subcellularLocation>
</comment>
<feature type="transmembrane region" description="Helical" evidence="6">
    <location>
        <begin position="386"/>
        <end position="408"/>
    </location>
</feature>
<feature type="transmembrane region" description="Helical" evidence="6">
    <location>
        <begin position="324"/>
        <end position="346"/>
    </location>
</feature>
<dbReference type="Pfam" id="PF07690">
    <property type="entry name" value="MFS_1"/>
    <property type="match status" value="1"/>
</dbReference>
<organism evidence="8 9">
    <name type="scientific">Fluviispira sanaruensis</name>
    <dbReference type="NCBI Taxonomy" id="2493639"/>
    <lineage>
        <taxon>Bacteria</taxon>
        <taxon>Pseudomonadati</taxon>
        <taxon>Bdellovibrionota</taxon>
        <taxon>Oligoflexia</taxon>
        <taxon>Silvanigrellales</taxon>
        <taxon>Silvanigrellaceae</taxon>
        <taxon>Fluviispira</taxon>
    </lineage>
</organism>